<dbReference type="RefSeq" id="XP_022401321.1">
    <property type="nucleotide sequence ID" value="XM_022544511.1"/>
</dbReference>
<name>A0A1L9VL29_ASPGL</name>
<evidence type="ECO:0000256" key="1">
    <source>
        <dbReference type="SAM" id="MobiDB-lite"/>
    </source>
</evidence>
<dbReference type="EMBL" id="KV878896">
    <property type="protein sequence ID" value="OJJ84623.1"/>
    <property type="molecule type" value="Genomic_DNA"/>
</dbReference>
<organism evidence="2 3">
    <name type="scientific">Aspergillus glaucus CBS 516.65</name>
    <dbReference type="NCBI Taxonomy" id="1160497"/>
    <lineage>
        <taxon>Eukaryota</taxon>
        <taxon>Fungi</taxon>
        <taxon>Dikarya</taxon>
        <taxon>Ascomycota</taxon>
        <taxon>Pezizomycotina</taxon>
        <taxon>Eurotiomycetes</taxon>
        <taxon>Eurotiomycetidae</taxon>
        <taxon>Eurotiales</taxon>
        <taxon>Aspergillaceae</taxon>
        <taxon>Aspergillus</taxon>
        <taxon>Aspergillus subgen. Aspergillus</taxon>
    </lineage>
</organism>
<protein>
    <submittedName>
        <fullName evidence="2">Uncharacterized protein</fullName>
    </submittedName>
</protein>
<dbReference type="VEuPathDB" id="FungiDB:ASPGLDRAFT_35110"/>
<sequence length="204" mass="22608">MPLGTREGASPWSHCDNVPPSRSGARTCKPLFVNCSAAGCTATSAHGVYDSMTLRIGFSKCCKHLDRNELEERIDYSSRQLDTKMVTVIFYDLGLGKDGQVEQLSAFSISGEHFSSIIKTTVRANMSPNLKSLSPMLYNALASEPKDAMRRFIQWIDMIRGDTDMRNVGIKPPEFRLDDSLALFKLIKGQDQQADIVSLRRAGA</sequence>
<keyword evidence="3" id="KW-1185">Reference proteome</keyword>
<dbReference type="GeneID" id="34460772"/>
<dbReference type="Proteomes" id="UP000184300">
    <property type="component" value="Unassembled WGS sequence"/>
</dbReference>
<reference evidence="3" key="1">
    <citation type="journal article" date="2017" name="Genome Biol.">
        <title>Comparative genomics reveals high biological diversity and specific adaptations in the industrially and medically important fungal genus Aspergillus.</title>
        <authorList>
            <person name="de Vries R.P."/>
            <person name="Riley R."/>
            <person name="Wiebenga A."/>
            <person name="Aguilar-Osorio G."/>
            <person name="Amillis S."/>
            <person name="Uchima C.A."/>
            <person name="Anderluh G."/>
            <person name="Asadollahi M."/>
            <person name="Askin M."/>
            <person name="Barry K."/>
            <person name="Battaglia E."/>
            <person name="Bayram O."/>
            <person name="Benocci T."/>
            <person name="Braus-Stromeyer S.A."/>
            <person name="Caldana C."/>
            <person name="Canovas D."/>
            <person name="Cerqueira G.C."/>
            <person name="Chen F."/>
            <person name="Chen W."/>
            <person name="Choi C."/>
            <person name="Clum A."/>
            <person name="Dos Santos R.A."/>
            <person name="Damasio A.R."/>
            <person name="Diallinas G."/>
            <person name="Emri T."/>
            <person name="Fekete E."/>
            <person name="Flipphi M."/>
            <person name="Freyberg S."/>
            <person name="Gallo A."/>
            <person name="Gournas C."/>
            <person name="Habgood R."/>
            <person name="Hainaut M."/>
            <person name="Harispe M.L."/>
            <person name="Henrissat B."/>
            <person name="Hilden K.S."/>
            <person name="Hope R."/>
            <person name="Hossain A."/>
            <person name="Karabika E."/>
            <person name="Karaffa L."/>
            <person name="Karanyi Z."/>
            <person name="Krasevec N."/>
            <person name="Kuo A."/>
            <person name="Kusch H."/>
            <person name="LaButti K."/>
            <person name="Lagendijk E.L."/>
            <person name="Lapidus A."/>
            <person name="Levasseur A."/>
            <person name="Lindquist E."/>
            <person name="Lipzen A."/>
            <person name="Logrieco A.F."/>
            <person name="MacCabe A."/>
            <person name="Maekelae M.R."/>
            <person name="Malavazi I."/>
            <person name="Melin P."/>
            <person name="Meyer V."/>
            <person name="Mielnichuk N."/>
            <person name="Miskei M."/>
            <person name="Molnar A.P."/>
            <person name="Mule G."/>
            <person name="Ngan C.Y."/>
            <person name="Orejas M."/>
            <person name="Orosz E."/>
            <person name="Ouedraogo J.P."/>
            <person name="Overkamp K.M."/>
            <person name="Park H.-S."/>
            <person name="Perrone G."/>
            <person name="Piumi F."/>
            <person name="Punt P.J."/>
            <person name="Ram A.F."/>
            <person name="Ramon A."/>
            <person name="Rauscher S."/>
            <person name="Record E."/>
            <person name="Riano-Pachon D.M."/>
            <person name="Robert V."/>
            <person name="Roehrig J."/>
            <person name="Ruller R."/>
            <person name="Salamov A."/>
            <person name="Salih N.S."/>
            <person name="Samson R.A."/>
            <person name="Sandor E."/>
            <person name="Sanguinetti M."/>
            <person name="Schuetze T."/>
            <person name="Sepcic K."/>
            <person name="Shelest E."/>
            <person name="Sherlock G."/>
            <person name="Sophianopoulou V."/>
            <person name="Squina F.M."/>
            <person name="Sun H."/>
            <person name="Susca A."/>
            <person name="Todd R.B."/>
            <person name="Tsang A."/>
            <person name="Unkles S.E."/>
            <person name="van de Wiele N."/>
            <person name="van Rossen-Uffink D."/>
            <person name="Oliveira J.V."/>
            <person name="Vesth T.C."/>
            <person name="Visser J."/>
            <person name="Yu J.-H."/>
            <person name="Zhou M."/>
            <person name="Andersen M.R."/>
            <person name="Archer D.B."/>
            <person name="Baker S.E."/>
            <person name="Benoit I."/>
            <person name="Brakhage A.A."/>
            <person name="Braus G.H."/>
            <person name="Fischer R."/>
            <person name="Frisvad J.C."/>
            <person name="Goldman G.H."/>
            <person name="Houbraken J."/>
            <person name="Oakley B."/>
            <person name="Pocsi I."/>
            <person name="Scazzocchio C."/>
            <person name="Seiboth B."/>
            <person name="vanKuyk P.A."/>
            <person name="Wortman J."/>
            <person name="Dyer P.S."/>
            <person name="Grigoriev I.V."/>
        </authorList>
    </citation>
    <scope>NUCLEOTIDE SEQUENCE [LARGE SCALE GENOMIC DNA]</scope>
    <source>
        <strain evidence="3">CBS 516.65</strain>
    </source>
</reference>
<evidence type="ECO:0000313" key="3">
    <source>
        <dbReference type="Proteomes" id="UP000184300"/>
    </source>
</evidence>
<feature type="region of interest" description="Disordered" evidence="1">
    <location>
        <begin position="1"/>
        <end position="20"/>
    </location>
</feature>
<evidence type="ECO:0000313" key="2">
    <source>
        <dbReference type="EMBL" id="OJJ84623.1"/>
    </source>
</evidence>
<dbReference type="OrthoDB" id="4487431at2759"/>
<dbReference type="AlphaFoldDB" id="A0A1L9VL29"/>
<proteinExistence type="predicted"/>
<accession>A0A1L9VL29</accession>
<gene>
    <name evidence="2" type="ORF">ASPGLDRAFT_35110</name>
</gene>